<accession>A0A1X7UQ48</accession>
<dbReference type="EnsemblMetazoa" id="Aqu2.1.29634_001">
    <property type="protein sequence ID" value="Aqu2.1.29634_001"/>
    <property type="gene ID" value="Aqu2.1.29634"/>
</dbReference>
<organism evidence="2">
    <name type="scientific">Amphimedon queenslandica</name>
    <name type="common">Sponge</name>
    <dbReference type="NCBI Taxonomy" id="400682"/>
    <lineage>
        <taxon>Eukaryota</taxon>
        <taxon>Metazoa</taxon>
        <taxon>Porifera</taxon>
        <taxon>Demospongiae</taxon>
        <taxon>Heteroscleromorpha</taxon>
        <taxon>Haplosclerida</taxon>
        <taxon>Niphatidae</taxon>
        <taxon>Amphimedon</taxon>
    </lineage>
</organism>
<dbReference type="AlphaFoldDB" id="A0A1X7UQ48"/>
<name>A0A1X7UQ48_AMPQE</name>
<keyword evidence="1" id="KW-0175">Coiled coil</keyword>
<proteinExistence type="predicted"/>
<sequence>MAEGDKSDCSSDEISFVKDAKHLRKARKQLKKDIEEKEEKLRLYKDKYEDSLKKIECLEDEVRYLRRRLNYFEVRERKREREEKKKQKLIEEEVDIKRRVRLEEEERARVKEEINKGRKRNETVDVYYCL</sequence>
<feature type="coiled-coil region" evidence="1">
    <location>
        <begin position="20"/>
        <end position="122"/>
    </location>
</feature>
<protein>
    <submittedName>
        <fullName evidence="2">Uncharacterized protein</fullName>
    </submittedName>
</protein>
<evidence type="ECO:0000256" key="1">
    <source>
        <dbReference type="SAM" id="Coils"/>
    </source>
</evidence>
<reference evidence="2" key="1">
    <citation type="submission" date="2017-05" db="UniProtKB">
        <authorList>
            <consortium name="EnsemblMetazoa"/>
        </authorList>
    </citation>
    <scope>IDENTIFICATION</scope>
</reference>
<evidence type="ECO:0000313" key="2">
    <source>
        <dbReference type="EnsemblMetazoa" id="Aqu2.1.29634_001"/>
    </source>
</evidence>
<dbReference type="InParanoid" id="A0A1X7UQ48"/>